<evidence type="ECO:0000256" key="1">
    <source>
        <dbReference type="SAM" id="SignalP"/>
    </source>
</evidence>
<organism evidence="2 3">
    <name type="scientific">Aquimarina brevivitae</name>
    <dbReference type="NCBI Taxonomy" id="323412"/>
    <lineage>
        <taxon>Bacteria</taxon>
        <taxon>Pseudomonadati</taxon>
        <taxon>Bacteroidota</taxon>
        <taxon>Flavobacteriia</taxon>
        <taxon>Flavobacteriales</taxon>
        <taxon>Flavobacteriaceae</taxon>
        <taxon>Aquimarina</taxon>
    </lineage>
</organism>
<evidence type="ECO:0000313" key="3">
    <source>
        <dbReference type="Proteomes" id="UP000292262"/>
    </source>
</evidence>
<dbReference type="EMBL" id="SGXE01000001">
    <property type="protein sequence ID" value="RZS99128.1"/>
    <property type="molecule type" value="Genomic_DNA"/>
</dbReference>
<dbReference type="OrthoDB" id="982449at2"/>
<keyword evidence="3" id="KW-1185">Reference proteome</keyword>
<keyword evidence="1" id="KW-0732">Signal</keyword>
<sequence>MKLNIILFFAIMAAYAAPVFSQDEGKASQQNEQVNTALKAQFSKDVTAYFKAFNNRDWQAVTDMIYPKLFDLVTKEQLTATLDQMETMGMNMTIDIIAIDNISAAVQQKGSTYYRVYYDGKITIQLSGDMLSSKDQLQQNFESLYGASNVSYDDGTTTFKIMANNSVIAIKKEKQKDWKYIEFNQQQEALLRELLTEEVFAKLID</sequence>
<gene>
    <name evidence="2" type="ORF">EV197_0333</name>
</gene>
<dbReference type="RefSeq" id="WP_130284989.1">
    <property type="nucleotide sequence ID" value="NZ_SGXE01000001.1"/>
</dbReference>
<protein>
    <recommendedName>
        <fullName evidence="4">DUF4468 domain-containing protein</fullName>
    </recommendedName>
</protein>
<evidence type="ECO:0000313" key="2">
    <source>
        <dbReference type="EMBL" id="RZS99128.1"/>
    </source>
</evidence>
<accession>A0A4Q7PGT9</accession>
<reference evidence="2 3" key="1">
    <citation type="submission" date="2019-02" db="EMBL/GenBank/DDBJ databases">
        <title>Genomic Encyclopedia of Type Strains, Phase IV (KMG-IV): sequencing the most valuable type-strain genomes for metagenomic binning, comparative biology and taxonomic classification.</title>
        <authorList>
            <person name="Goeker M."/>
        </authorList>
    </citation>
    <scope>NUCLEOTIDE SEQUENCE [LARGE SCALE GENOMIC DNA]</scope>
    <source>
        <strain evidence="2 3">DSM 17196</strain>
    </source>
</reference>
<feature type="chain" id="PRO_5021022825" description="DUF4468 domain-containing protein" evidence="1">
    <location>
        <begin position="17"/>
        <end position="205"/>
    </location>
</feature>
<evidence type="ECO:0008006" key="4">
    <source>
        <dbReference type="Google" id="ProtNLM"/>
    </source>
</evidence>
<name>A0A4Q7PGT9_9FLAO</name>
<dbReference type="AlphaFoldDB" id="A0A4Q7PGT9"/>
<comment type="caution">
    <text evidence="2">The sequence shown here is derived from an EMBL/GenBank/DDBJ whole genome shotgun (WGS) entry which is preliminary data.</text>
</comment>
<dbReference type="Proteomes" id="UP000292262">
    <property type="component" value="Unassembled WGS sequence"/>
</dbReference>
<feature type="signal peptide" evidence="1">
    <location>
        <begin position="1"/>
        <end position="16"/>
    </location>
</feature>
<proteinExistence type="predicted"/>